<proteinExistence type="predicted"/>
<feature type="chain" id="PRO_5043633863" description="DUF4019 domain-containing protein" evidence="1">
    <location>
        <begin position="23"/>
        <end position="146"/>
    </location>
</feature>
<dbReference type="RefSeq" id="WP_307684108.1">
    <property type="nucleotide sequence ID" value="NZ_JAUSRD010000002.1"/>
</dbReference>
<dbReference type="Pfam" id="PF13211">
    <property type="entry name" value="DUF4019"/>
    <property type="match status" value="1"/>
</dbReference>
<name>A0AAW8CSY6_9BURK</name>
<evidence type="ECO:0000256" key="1">
    <source>
        <dbReference type="SAM" id="SignalP"/>
    </source>
</evidence>
<reference evidence="2" key="1">
    <citation type="submission" date="2023-07" db="EMBL/GenBank/DDBJ databases">
        <title>Sorghum-associated microbial communities from plants grown in Nebraska, USA.</title>
        <authorList>
            <person name="Schachtman D."/>
        </authorList>
    </citation>
    <scope>NUCLEOTIDE SEQUENCE</scope>
    <source>
        <strain evidence="2">DS3754</strain>
    </source>
</reference>
<evidence type="ECO:0000313" key="3">
    <source>
        <dbReference type="Proteomes" id="UP001242045"/>
    </source>
</evidence>
<evidence type="ECO:0008006" key="4">
    <source>
        <dbReference type="Google" id="ProtNLM"/>
    </source>
</evidence>
<feature type="signal peptide" evidence="1">
    <location>
        <begin position="1"/>
        <end position="22"/>
    </location>
</feature>
<dbReference type="EMBL" id="JAUSRD010000002">
    <property type="protein sequence ID" value="MDP9892037.1"/>
    <property type="molecule type" value="Genomic_DNA"/>
</dbReference>
<dbReference type="Proteomes" id="UP001242045">
    <property type="component" value="Unassembled WGS sequence"/>
</dbReference>
<dbReference type="AlphaFoldDB" id="A0AAW8CSY6"/>
<keyword evidence="1" id="KW-0732">Signal</keyword>
<comment type="caution">
    <text evidence="2">The sequence shown here is derived from an EMBL/GenBank/DDBJ whole genome shotgun (WGS) entry which is preliminary data.</text>
</comment>
<accession>A0AAW8CSY6</accession>
<gene>
    <name evidence="2" type="ORF">J2W31_001140</name>
</gene>
<protein>
    <recommendedName>
        <fullName evidence="4">DUF4019 domain-containing protein</fullName>
    </recommendedName>
</protein>
<dbReference type="InterPro" id="IPR025091">
    <property type="entry name" value="DUF4019"/>
</dbReference>
<evidence type="ECO:0000313" key="2">
    <source>
        <dbReference type="EMBL" id="MDP9892037.1"/>
    </source>
</evidence>
<organism evidence="2 3">
    <name type="scientific">Variovorax boronicumulans</name>
    <dbReference type="NCBI Taxonomy" id="436515"/>
    <lineage>
        <taxon>Bacteria</taxon>
        <taxon>Pseudomonadati</taxon>
        <taxon>Pseudomonadota</taxon>
        <taxon>Betaproteobacteria</taxon>
        <taxon>Burkholderiales</taxon>
        <taxon>Comamonadaceae</taxon>
        <taxon>Variovorax</taxon>
    </lineage>
</organism>
<sequence>MNRMTRLLVSAALLWSSFTGLAAAQDIVEPSDMVRGGMQAIQMIDQGKAGELWDGATPATRKRVTRADFTGQVAKSRASLGAPQQRTWVSVNRQVVADADADTAGQYVSVEYETRFANKPDGTLRELVSFHLDRDRTWRFSGYVLR</sequence>